<dbReference type="InterPro" id="IPR000917">
    <property type="entry name" value="Sulfatase_N"/>
</dbReference>
<dbReference type="InterPro" id="IPR017850">
    <property type="entry name" value="Alkaline_phosphatase_core_sf"/>
</dbReference>
<keyword evidence="2" id="KW-0479">Metal-binding</keyword>
<dbReference type="PANTHER" id="PTHR42693:SF53">
    <property type="entry name" value="ENDO-4-O-SULFATASE"/>
    <property type="match status" value="1"/>
</dbReference>
<gene>
    <name evidence="6" type="ORF">SAMN03080594_10735</name>
</gene>
<dbReference type="GO" id="GO:0004065">
    <property type="term" value="F:arylsulfatase activity"/>
    <property type="evidence" value="ECO:0007669"/>
    <property type="project" value="TreeGrafter"/>
</dbReference>
<dbReference type="Gene3D" id="3.40.720.10">
    <property type="entry name" value="Alkaline Phosphatase, subunit A"/>
    <property type="match status" value="1"/>
</dbReference>
<keyword evidence="3" id="KW-0378">Hydrolase</keyword>
<dbReference type="PANTHER" id="PTHR42693">
    <property type="entry name" value="ARYLSULFATASE FAMILY MEMBER"/>
    <property type="match status" value="1"/>
</dbReference>
<comment type="similarity">
    <text evidence="1">Belongs to the sulfatase family.</text>
</comment>
<dbReference type="InterPro" id="IPR024607">
    <property type="entry name" value="Sulfatase_CS"/>
</dbReference>
<feature type="domain" description="Sulfatase N-terminal" evidence="5">
    <location>
        <begin position="36"/>
        <end position="354"/>
    </location>
</feature>
<dbReference type="Gene3D" id="3.30.1120.10">
    <property type="match status" value="1"/>
</dbReference>
<evidence type="ECO:0000313" key="6">
    <source>
        <dbReference type="EMBL" id="SHF75604.1"/>
    </source>
</evidence>
<dbReference type="Pfam" id="PF00884">
    <property type="entry name" value="Sulfatase"/>
    <property type="match status" value="1"/>
</dbReference>
<keyword evidence="4" id="KW-0106">Calcium</keyword>
<sequence length="617" mass="69770">MTKFKYILTVLAFGQVLIGCKEEAKTDVPKTEAKKPNVILIMTDDQGYGDLGSLGSPYVKTPNLDKFHNESVRFTDFHVDPSCSPTRSALLTGNYSARAGVWHTIGGRSLLKEGMVTMADVFSDNGYKTAVFGKWHLGENYPFRPNDRGFQEAVVHGGGGIGQSPDFWGNDYYDDTYKHNGKFQKYDGYCNTVWFTEAIDYIEKNKDEPFFCYIPTNLPHAPLNVDEKYVEPFKGKVSERLAKYYGMVEKIDEDVATLFRKVAELGLDENTIIIFMTDNGPCPWFGGVEMDFETGFVEEGYTAGMRGAKIWGYENAHRVPFFIRWPSAGIQGGKDIDALSAHIDVLPTLIELCGLKGADSLKFDGRSLKPLLNGKMNQWEDDRTIFVHNQRVEYPVKDKEYQVITKDWRLVNREEKELYNIKQDGGQKVNVVEENPEVVEELYKRYEDWWQDVSVGFDQYATMYVGSEHENPVTLYSHDAHTRKGEKIWTVNVARDGRYEVAVNRWPNESGKSIGENGKGDLVDRIVSASLKVGNIEQTVQVDGEMNSAKFVVDLKAGVTCFQSAFRFKGNDKVSGAGFVYVDYLGDGDAQKINEYVPSVPDEVLRKGYEQKVVLFD</sequence>
<protein>
    <submittedName>
        <fullName evidence="6">Arylsulfatase A</fullName>
    </submittedName>
</protein>
<dbReference type="Proteomes" id="UP000184406">
    <property type="component" value="Unassembled WGS sequence"/>
</dbReference>
<dbReference type="CDD" id="cd16146">
    <property type="entry name" value="ARS_like"/>
    <property type="match status" value="1"/>
</dbReference>
<reference evidence="7" key="1">
    <citation type="submission" date="2016-11" db="EMBL/GenBank/DDBJ databases">
        <authorList>
            <person name="Varghese N."/>
            <person name="Submissions S."/>
        </authorList>
    </citation>
    <scope>NUCLEOTIDE SEQUENCE [LARGE SCALE GENOMIC DNA]</scope>
    <source>
        <strain evidence="7">DSM 17539</strain>
    </source>
</reference>
<evidence type="ECO:0000256" key="2">
    <source>
        <dbReference type="ARBA" id="ARBA00022723"/>
    </source>
</evidence>
<evidence type="ECO:0000256" key="1">
    <source>
        <dbReference type="ARBA" id="ARBA00008779"/>
    </source>
</evidence>
<dbReference type="EMBL" id="FQUX01000007">
    <property type="protein sequence ID" value="SHF75604.1"/>
    <property type="molecule type" value="Genomic_DNA"/>
</dbReference>
<proteinExistence type="inferred from homology"/>
<evidence type="ECO:0000256" key="3">
    <source>
        <dbReference type="ARBA" id="ARBA00022801"/>
    </source>
</evidence>
<dbReference type="InterPro" id="IPR050738">
    <property type="entry name" value="Sulfatase"/>
</dbReference>
<evidence type="ECO:0000313" key="7">
    <source>
        <dbReference type="Proteomes" id="UP000184406"/>
    </source>
</evidence>
<dbReference type="AlphaFoldDB" id="A0A1M5E8Y7"/>
<evidence type="ECO:0000256" key="4">
    <source>
        <dbReference type="ARBA" id="ARBA00022837"/>
    </source>
</evidence>
<dbReference type="RefSeq" id="WP_072863818.1">
    <property type="nucleotide sequence ID" value="NZ_FQUX01000007.1"/>
</dbReference>
<dbReference type="GO" id="GO:0046872">
    <property type="term" value="F:metal ion binding"/>
    <property type="evidence" value="ECO:0007669"/>
    <property type="project" value="UniProtKB-KW"/>
</dbReference>
<dbReference type="PROSITE" id="PS00523">
    <property type="entry name" value="SULFATASE_1"/>
    <property type="match status" value="1"/>
</dbReference>
<keyword evidence="7" id="KW-1185">Reference proteome</keyword>
<name>A0A1M5E8Y7_9FLAO</name>
<dbReference type="PROSITE" id="PS51257">
    <property type="entry name" value="PROKAR_LIPOPROTEIN"/>
    <property type="match status" value="1"/>
</dbReference>
<dbReference type="OrthoDB" id="756520at2"/>
<evidence type="ECO:0000259" key="5">
    <source>
        <dbReference type="Pfam" id="PF00884"/>
    </source>
</evidence>
<accession>A0A1M5E8Y7</accession>
<organism evidence="6 7">
    <name type="scientific">Arenibacter palladensis</name>
    <dbReference type="NCBI Taxonomy" id="237373"/>
    <lineage>
        <taxon>Bacteria</taxon>
        <taxon>Pseudomonadati</taxon>
        <taxon>Bacteroidota</taxon>
        <taxon>Flavobacteriia</taxon>
        <taxon>Flavobacteriales</taxon>
        <taxon>Flavobacteriaceae</taxon>
        <taxon>Arenibacter</taxon>
    </lineage>
</organism>
<dbReference type="FunFam" id="3.40.720.10:FF:000070">
    <property type="entry name" value="Arylsulfatase A"/>
    <property type="match status" value="1"/>
</dbReference>
<dbReference type="SUPFAM" id="SSF53649">
    <property type="entry name" value="Alkaline phosphatase-like"/>
    <property type="match status" value="1"/>
</dbReference>